<dbReference type="PROSITE" id="PS51257">
    <property type="entry name" value="PROKAR_LIPOPROTEIN"/>
    <property type="match status" value="1"/>
</dbReference>
<reference evidence="2 3" key="1">
    <citation type="submission" date="2023-07" db="EMBL/GenBank/DDBJ databases">
        <title>Genomic Encyclopedia of Type Strains, Phase IV (KMG-IV): sequencing the most valuable type-strain genomes for metagenomic binning, comparative biology and taxonomic classification.</title>
        <authorList>
            <person name="Goeker M."/>
        </authorList>
    </citation>
    <scope>NUCLEOTIDE SEQUENCE [LARGE SCALE GENOMIC DNA]</scope>
    <source>
        <strain evidence="2 3">DSM 102814</strain>
    </source>
</reference>
<evidence type="ECO:0000313" key="2">
    <source>
        <dbReference type="EMBL" id="MDR6299578.1"/>
    </source>
</evidence>
<dbReference type="RefSeq" id="WP_309726391.1">
    <property type="nucleotide sequence ID" value="NZ_JAVDQA010000001.1"/>
</dbReference>
<organism evidence="2 3">
    <name type="scientific">Mesonia maritima</name>
    <dbReference type="NCBI Taxonomy" id="1793873"/>
    <lineage>
        <taxon>Bacteria</taxon>
        <taxon>Pseudomonadati</taxon>
        <taxon>Bacteroidota</taxon>
        <taxon>Flavobacteriia</taxon>
        <taxon>Flavobacteriales</taxon>
        <taxon>Flavobacteriaceae</taxon>
        <taxon>Mesonia</taxon>
    </lineage>
</organism>
<evidence type="ECO:0000259" key="1">
    <source>
        <dbReference type="Pfam" id="PF16344"/>
    </source>
</evidence>
<gene>
    <name evidence="2" type="ORF">GGR31_000194</name>
</gene>
<dbReference type="Gene3D" id="3.55.50.30">
    <property type="match status" value="1"/>
</dbReference>
<proteinExistence type="predicted"/>
<dbReference type="Proteomes" id="UP001257659">
    <property type="component" value="Unassembled WGS sequence"/>
</dbReference>
<dbReference type="InterPro" id="IPR032508">
    <property type="entry name" value="FecR_C"/>
</dbReference>
<accession>A0ABU1K4S4</accession>
<keyword evidence="3" id="KW-1185">Reference proteome</keyword>
<evidence type="ECO:0000313" key="3">
    <source>
        <dbReference type="Proteomes" id="UP001257659"/>
    </source>
</evidence>
<comment type="caution">
    <text evidence="2">The sequence shown here is derived from an EMBL/GenBank/DDBJ whole genome shotgun (WGS) entry which is preliminary data.</text>
</comment>
<feature type="domain" description="Protein FecR C-terminal" evidence="1">
    <location>
        <begin position="180"/>
        <end position="246"/>
    </location>
</feature>
<name>A0ABU1K4S4_9FLAO</name>
<dbReference type="Pfam" id="PF16344">
    <property type="entry name" value="FecR_C"/>
    <property type="match status" value="1"/>
</dbReference>
<dbReference type="EMBL" id="JAVDQA010000001">
    <property type="protein sequence ID" value="MDR6299578.1"/>
    <property type="molecule type" value="Genomic_DNA"/>
</dbReference>
<sequence>MKKIQYPFIFFLSLLIIFTTISCNQAVKKGKSKLIVEQNEKNYNFKIEESCLKLNPENEIQCSNYYTYSSNSETGFQINAGKLKRVISALTEIDEININIEADTTYGNFFNIYYNGKITLENNKLILNKLLDYYKLKIIPTEKNVEIFRLSIIEPTKLKAIHKDKSSSIKSSTKQVENNITFKNVSLKVLAKQLQDIYNQRFEYIDSSNKRYNLEVEMKNDLNETLNYLENEYGIGFSKKEINRIIYRVIK</sequence>
<protein>
    <recommendedName>
        <fullName evidence="1">Protein FecR C-terminal domain-containing protein</fullName>
    </recommendedName>
</protein>